<dbReference type="Gene3D" id="3.40.50.720">
    <property type="entry name" value="NAD(P)-binding Rossmann-like Domain"/>
    <property type="match status" value="1"/>
</dbReference>
<dbReference type="SUPFAM" id="SSF51735">
    <property type="entry name" value="NAD(P)-binding Rossmann-fold domains"/>
    <property type="match status" value="1"/>
</dbReference>
<dbReference type="InterPro" id="IPR002347">
    <property type="entry name" value="SDR_fam"/>
</dbReference>
<dbReference type="InterPro" id="IPR036291">
    <property type="entry name" value="NAD(P)-bd_dom_sf"/>
</dbReference>
<sequence length="316" mass="34210">MASAALSMQFWRSRGALTSFLGHRFVGGISATAPRAGDEHRRNWSAEGRASIHGEAGKDNAAVCLVQGASRGLGLEFVRQLLSRENDSNIIATCRNPEAAEKLNALKEQFPQRLSILPLDVTIESSIEAAAKEVNSSHGRLDLLVNTAGILHVADVVQPETSISRLNLQSMLLTYQINAAGPILVTKHMWSLLKAGRGRDTGKAPAVVANLSARVGSIGDNQTGGWYSYRASKSALNQLTKTASLESARQRASIVCILLHPGTVDTDLSKPFQRNVPQGKLFTPEYSVERLLGIIDKAQLSDNGKFFAWDGQEIPW</sequence>
<organism evidence="2 3">
    <name type="scientific">Marchantia polymorpha subsp. ruderalis</name>
    <dbReference type="NCBI Taxonomy" id="1480154"/>
    <lineage>
        <taxon>Eukaryota</taxon>
        <taxon>Viridiplantae</taxon>
        <taxon>Streptophyta</taxon>
        <taxon>Embryophyta</taxon>
        <taxon>Marchantiophyta</taxon>
        <taxon>Marchantiopsida</taxon>
        <taxon>Marchantiidae</taxon>
        <taxon>Marchantiales</taxon>
        <taxon>Marchantiaceae</taxon>
        <taxon>Marchantia</taxon>
    </lineage>
</organism>
<evidence type="ECO:0000313" key="2">
    <source>
        <dbReference type="EMBL" id="OAE27188.1"/>
    </source>
</evidence>
<comment type="caution">
    <text evidence="2">The sequence shown here is derived from an EMBL/GenBank/DDBJ whole genome shotgun (WGS) entry which is preliminary data.</text>
</comment>
<dbReference type="Pfam" id="PF00106">
    <property type="entry name" value="adh_short"/>
    <property type="match status" value="1"/>
</dbReference>
<dbReference type="Proteomes" id="UP000077202">
    <property type="component" value="Unassembled WGS sequence"/>
</dbReference>
<dbReference type="PANTHER" id="PTHR43544">
    <property type="entry name" value="SHORT-CHAIN DEHYDROGENASE/REDUCTASE"/>
    <property type="match status" value="1"/>
</dbReference>
<reference evidence="2" key="1">
    <citation type="submission" date="2016-03" db="EMBL/GenBank/DDBJ databases">
        <title>Mechanisms controlling the formation of the plant cell surface in tip-growing cells are functionally conserved among land plants.</title>
        <authorList>
            <person name="Honkanen S."/>
            <person name="Jones V.A."/>
            <person name="Morieri G."/>
            <person name="Champion C."/>
            <person name="Hetherington A.J."/>
            <person name="Kelly S."/>
            <person name="Saint-Marcoux D."/>
            <person name="Proust H."/>
            <person name="Prescott H."/>
            <person name="Dolan L."/>
        </authorList>
    </citation>
    <scope>NUCLEOTIDE SEQUENCE [LARGE SCALE GENOMIC DNA]</scope>
    <source>
        <tissue evidence="2">Whole gametophyte</tissue>
    </source>
</reference>
<dbReference type="PRINTS" id="PR00080">
    <property type="entry name" value="SDRFAMILY"/>
</dbReference>
<comment type="similarity">
    <text evidence="1">Belongs to the short-chain dehydrogenases/reductases (SDR) family.</text>
</comment>
<dbReference type="AlphaFoldDB" id="A0A176W2B1"/>
<dbReference type="GO" id="GO:0005737">
    <property type="term" value="C:cytoplasm"/>
    <property type="evidence" value="ECO:0007669"/>
    <property type="project" value="TreeGrafter"/>
</dbReference>
<proteinExistence type="inferred from homology"/>
<dbReference type="CDD" id="cd05325">
    <property type="entry name" value="carb_red_sniffer_like_SDR_c"/>
    <property type="match status" value="1"/>
</dbReference>
<dbReference type="PRINTS" id="PR00081">
    <property type="entry name" value="GDHRDH"/>
</dbReference>
<evidence type="ECO:0000256" key="1">
    <source>
        <dbReference type="RuleBase" id="RU000363"/>
    </source>
</evidence>
<accession>A0A176W2B1</accession>
<dbReference type="PANTHER" id="PTHR43544:SF12">
    <property type="entry name" value="NAD(P)-BINDING ROSSMANN-FOLD SUPERFAMILY PROTEIN"/>
    <property type="match status" value="1"/>
</dbReference>
<keyword evidence="3" id="KW-1185">Reference proteome</keyword>
<dbReference type="GO" id="GO:0016491">
    <property type="term" value="F:oxidoreductase activity"/>
    <property type="evidence" value="ECO:0007669"/>
    <property type="project" value="TreeGrafter"/>
</dbReference>
<dbReference type="InterPro" id="IPR051468">
    <property type="entry name" value="Fungal_SecMetab_SDRs"/>
</dbReference>
<gene>
    <name evidence="2" type="ORF">AXG93_4009s1180</name>
</gene>
<protein>
    <submittedName>
        <fullName evidence="2">Uncharacterized protein</fullName>
    </submittedName>
</protein>
<dbReference type="EMBL" id="LVLJ01001965">
    <property type="protein sequence ID" value="OAE27188.1"/>
    <property type="molecule type" value="Genomic_DNA"/>
</dbReference>
<evidence type="ECO:0000313" key="3">
    <source>
        <dbReference type="Proteomes" id="UP000077202"/>
    </source>
</evidence>
<name>A0A176W2B1_MARPO</name>